<dbReference type="AlphaFoldDB" id="A0A177SRF7"/>
<organism evidence="2 3">
    <name type="scientific">Pseudomonas putida</name>
    <name type="common">Arthrobacter siderocapsulatus</name>
    <dbReference type="NCBI Taxonomy" id="303"/>
    <lineage>
        <taxon>Bacteria</taxon>
        <taxon>Pseudomonadati</taxon>
        <taxon>Pseudomonadota</taxon>
        <taxon>Gammaproteobacteria</taxon>
        <taxon>Pseudomonadales</taxon>
        <taxon>Pseudomonadaceae</taxon>
        <taxon>Pseudomonas</taxon>
    </lineage>
</organism>
<evidence type="ECO:0000313" key="3">
    <source>
        <dbReference type="Proteomes" id="UP000077752"/>
    </source>
</evidence>
<dbReference type="Proteomes" id="UP000077752">
    <property type="component" value="Unassembled WGS sequence"/>
</dbReference>
<keyword evidence="1" id="KW-0472">Membrane</keyword>
<dbReference type="Pfam" id="PF11137">
    <property type="entry name" value="DUF2909"/>
    <property type="match status" value="1"/>
</dbReference>
<dbReference type="EMBL" id="LUCV01000010">
    <property type="protein sequence ID" value="OAI93557.1"/>
    <property type="molecule type" value="Genomic_DNA"/>
</dbReference>
<reference evidence="2 3" key="1">
    <citation type="submission" date="2016-03" db="EMBL/GenBank/DDBJ databases">
        <title>Draft Genome Assembly of Pseudomonas putida strain CBF10-2.</title>
        <authorList>
            <person name="Iyer R.S."/>
            <person name="Damania A."/>
        </authorList>
    </citation>
    <scope>NUCLEOTIDE SEQUENCE [LARGE SCALE GENOMIC DNA]</scope>
    <source>
        <strain evidence="2 3">CBF10-2</strain>
    </source>
</reference>
<sequence length="67" mass="7157">MLKAAIVVMLLATVASLFSGLVFLVKDDENSTRLLKALTVRVCLAAVTLGLITWGFVSGQLVSHAPW</sequence>
<dbReference type="RefSeq" id="WP_009401756.1">
    <property type="nucleotide sequence ID" value="NZ_LUCV01000010.1"/>
</dbReference>
<comment type="caution">
    <text evidence="2">The sequence shown here is derived from an EMBL/GenBank/DDBJ whole genome shotgun (WGS) entry which is preliminary data.</text>
</comment>
<keyword evidence="1" id="KW-0812">Transmembrane</keyword>
<evidence type="ECO:0000256" key="1">
    <source>
        <dbReference type="SAM" id="Phobius"/>
    </source>
</evidence>
<name>A0A177SRF7_PSEPU</name>
<gene>
    <name evidence="2" type="ORF">AYO28_12490</name>
</gene>
<accession>A0A177SRF7</accession>
<proteinExistence type="predicted"/>
<protein>
    <submittedName>
        <fullName evidence="2">MFS transporter</fullName>
    </submittedName>
</protein>
<dbReference type="NCBIfam" id="NF033233">
    <property type="entry name" value="twin_helix"/>
    <property type="match status" value="1"/>
</dbReference>
<feature type="transmembrane region" description="Helical" evidence="1">
    <location>
        <begin position="37"/>
        <end position="57"/>
    </location>
</feature>
<feature type="transmembrane region" description="Helical" evidence="1">
    <location>
        <begin position="6"/>
        <end position="25"/>
    </location>
</feature>
<evidence type="ECO:0000313" key="2">
    <source>
        <dbReference type="EMBL" id="OAI93557.1"/>
    </source>
</evidence>
<keyword evidence="1" id="KW-1133">Transmembrane helix</keyword>
<dbReference type="InterPro" id="IPR021313">
    <property type="entry name" value="DUF2909"/>
</dbReference>